<accession>A0A1G7XG40</accession>
<evidence type="ECO:0000313" key="3">
    <source>
        <dbReference type="Proteomes" id="UP000199492"/>
    </source>
</evidence>
<keyword evidence="3" id="KW-1185">Reference proteome</keyword>
<dbReference type="GO" id="GO:0005975">
    <property type="term" value="P:carbohydrate metabolic process"/>
    <property type="evidence" value="ECO:0007669"/>
    <property type="project" value="UniProtKB-ARBA"/>
</dbReference>
<reference evidence="3" key="1">
    <citation type="submission" date="2016-10" db="EMBL/GenBank/DDBJ databases">
        <authorList>
            <person name="Varghese N."/>
            <person name="Submissions S."/>
        </authorList>
    </citation>
    <scope>NUCLEOTIDE SEQUENCE [LARGE SCALE GENOMIC DNA]</scope>
    <source>
        <strain evidence="3">DSM 15363</strain>
    </source>
</reference>
<name>A0A1G7XG40_9FLAO</name>
<evidence type="ECO:0000259" key="1">
    <source>
        <dbReference type="Pfam" id="PF18942"/>
    </source>
</evidence>
<dbReference type="Pfam" id="PF18942">
    <property type="entry name" value="DUF5689"/>
    <property type="match status" value="1"/>
</dbReference>
<dbReference type="GO" id="GO:0004553">
    <property type="term" value="F:hydrolase activity, hydrolyzing O-glycosyl compounds"/>
    <property type="evidence" value="ECO:0007669"/>
    <property type="project" value="UniProtKB-ARBA"/>
</dbReference>
<evidence type="ECO:0000313" key="2">
    <source>
        <dbReference type="EMBL" id="SDG83189.1"/>
    </source>
</evidence>
<feature type="domain" description="DUF5689" evidence="1">
    <location>
        <begin position="67"/>
        <end position="301"/>
    </location>
</feature>
<dbReference type="STRING" id="262004.SAMN04489796_101705"/>
<dbReference type="InterPro" id="IPR043744">
    <property type="entry name" value="DUF5689"/>
</dbReference>
<proteinExistence type="predicted"/>
<gene>
    <name evidence="2" type="ORF">SAMN04489796_101705</name>
</gene>
<dbReference type="EMBL" id="FNCZ01000001">
    <property type="protein sequence ID" value="SDG83189.1"/>
    <property type="molecule type" value="Genomic_DNA"/>
</dbReference>
<dbReference type="InterPro" id="IPR013320">
    <property type="entry name" value="ConA-like_dom_sf"/>
</dbReference>
<dbReference type="AlphaFoldDB" id="A0A1G7XG40"/>
<dbReference type="Proteomes" id="UP000199492">
    <property type="component" value="Unassembled WGS sequence"/>
</dbReference>
<dbReference type="SUPFAM" id="SSF49899">
    <property type="entry name" value="Concanavalin A-like lectins/glucanases"/>
    <property type="match status" value="1"/>
</dbReference>
<organism evidence="2 3">
    <name type="scientific">Winogradskyella thalassocola</name>
    <dbReference type="NCBI Taxonomy" id="262004"/>
    <lineage>
        <taxon>Bacteria</taxon>
        <taxon>Pseudomonadati</taxon>
        <taxon>Bacteroidota</taxon>
        <taxon>Flavobacteriia</taxon>
        <taxon>Flavobacteriales</taxon>
        <taxon>Flavobacteriaceae</taxon>
        <taxon>Winogradskyella</taxon>
    </lineage>
</organism>
<sequence length="486" mass="53487">MKCSNFIDSIIINKKVMNKAIKSLKLMLVLIASMAITSCVQDDDYTIPSSLGNEENKALTELLATGNELSFAEVKALYQGGEFIDPVDTNDYVKGYVSSSDQTGNFFKEFYIQDSPTNPTSGLKVILNQVDTYNQFNLGREVYIGLKDLYIGEERVGNGVTTIGGGVETDQFGTTVVSLNEIQIRQKVLRSTVTEEITPLTVSFSEITNAHVGVLVNVQNVEFADNLAGLNYFDPIQVYDTQRILQDCNGFNYTQFRLETSSFSSFKNEPLPEGNGNITAVVSKTFDGASLILALNSTDDVMMEAPRCSLLDPSDFTTIFSEDFESVTNNTNLDLPGWTNFAEAGSWIWREKTFSGNGYTEFSTFGSGNDDNIAWLVTPGFDMDAQDNEFLNFKAAQHHLESDANTLEVFVSTDYDGSDVLGATWIPVNANLPTQSNSWYEFVESGLIDLSSYTGTLYVAFKVVGSGNDETLDGAYQIDDLSIIAN</sequence>
<protein>
    <recommendedName>
        <fullName evidence="1">DUF5689 domain-containing protein</fullName>
    </recommendedName>
</protein>